<protein>
    <submittedName>
        <fullName evidence="2">S-layer homology domain-containing protein</fullName>
    </submittedName>
</protein>
<proteinExistence type="predicted"/>
<dbReference type="Proteomes" id="UP001469365">
    <property type="component" value="Unassembled WGS sequence"/>
</dbReference>
<dbReference type="EMBL" id="JBBPCC010000032">
    <property type="protein sequence ID" value="MEK8132602.1"/>
    <property type="molecule type" value="Genomic_DNA"/>
</dbReference>
<comment type="caution">
    <text evidence="2">The sequence shown here is derived from an EMBL/GenBank/DDBJ whole genome shotgun (WGS) entry which is preliminary data.</text>
</comment>
<name>A0ABU9DUX6_9BACL</name>
<keyword evidence="3" id="KW-1185">Reference proteome</keyword>
<feature type="domain" description="SLH" evidence="1">
    <location>
        <begin position="1"/>
        <end position="43"/>
    </location>
</feature>
<sequence length="87" mass="9393">MQAGMISGYEDGTFRLDADITRPEMAVMIARALGQSIEAASATGFADDKDIPSWAKGAVAAMNQLGLIEGKGRINLLWAIKRQEPKR</sequence>
<dbReference type="RefSeq" id="WP_341419738.1">
    <property type="nucleotide sequence ID" value="NZ_JBBPCC010000032.1"/>
</dbReference>
<dbReference type="Pfam" id="PF00395">
    <property type="entry name" value="SLH"/>
    <property type="match status" value="2"/>
</dbReference>
<evidence type="ECO:0000313" key="2">
    <source>
        <dbReference type="EMBL" id="MEK8132602.1"/>
    </source>
</evidence>
<dbReference type="InterPro" id="IPR001119">
    <property type="entry name" value="SLH_dom"/>
</dbReference>
<dbReference type="PROSITE" id="PS51272">
    <property type="entry name" value="SLH"/>
    <property type="match status" value="1"/>
</dbReference>
<accession>A0ABU9DUX6</accession>
<organism evidence="2 3">
    <name type="scientific">Paenibacillus filicis</name>
    <dbReference type="NCBI Taxonomy" id="669464"/>
    <lineage>
        <taxon>Bacteria</taxon>
        <taxon>Bacillati</taxon>
        <taxon>Bacillota</taxon>
        <taxon>Bacilli</taxon>
        <taxon>Bacillales</taxon>
        <taxon>Paenibacillaceae</taxon>
        <taxon>Paenibacillus</taxon>
    </lineage>
</organism>
<reference evidence="2 3" key="1">
    <citation type="submission" date="2024-04" db="EMBL/GenBank/DDBJ databases">
        <title>draft genome sequnece of Paenibacillus filicis.</title>
        <authorList>
            <person name="Kim D.-U."/>
        </authorList>
    </citation>
    <scope>NUCLEOTIDE SEQUENCE [LARGE SCALE GENOMIC DNA]</scope>
    <source>
        <strain evidence="2 3">KACC14197</strain>
    </source>
</reference>
<gene>
    <name evidence="2" type="ORF">WMW72_32440</name>
</gene>
<evidence type="ECO:0000259" key="1">
    <source>
        <dbReference type="PROSITE" id="PS51272"/>
    </source>
</evidence>
<evidence type="ECO:0000313" key="3">
    <source>
        <dbReference type="Proteomes" id="UP001469365"/>
    </source>
</evidence>